<name>S4Y5M7_SORCE</name>
<dbReference type="eggNOG" id="COG1366">
    <property type="taxonomic scope" value="Bacteria"/>
</dbReference>
<organism evidence="2 3">
    <name type="scientific">Sorangium cellulosum So0157-2</name>
    <dbReference type="NCBI Taxonomy" id="1254432"/>
    <lineage>
        <taxon>Bacteria</taxon>
        <taxon>Pseudomonadati</taxon>
        <taxon>Myxococcota</taxon>
        <taxon>Polyangia</taxon>
        <taxon>Polyangiales</taxon>
        <taxon>Polyangiaceae</taxon>
        <taxon>Sorangium</taxon>
    </lineage>
</organism>
<dbReference type="HOGENOM" id="CLU_1757648_0_0_7"/>
<dbReference type="EMBL" id="CP003969">
    <property type="protein sequence ID" value="AGP40119.1"/>
    <property type="molecule type" value="Genomic_DNA"/>
</dbReference>
<dbReference type="Proteomes" id="UP000014803">
    <property type="component" value="Chromosome"/>
</dbReference>
<dbReference type="InterPro" id="IPR051932">
    <property type="entry name" value="Bact_StressResp_Reg"/>
</dbReference>
<sequence>MSARENAERERAALQEEIIRVQHSRLAELSTPMISTTEQVMVMSLIGTMDEQRARHVLESALSGAEAHGARAASVPACRSLFAARFPTAPRGVRSSAMASPCSIAARGSSPAHAAALASRHRPAACRHHFPDASGALRHATTARGRSQ</sequence>
<gene>
    <name evidence="2" type="ORF">SCE1572_39845</name>
</gene>
<evidence type="ECO:0000256" key="1">
    <source>
        <dbReference type="ARBA" id="ARBA00022553"/>
    </source>
</evidence>
<dbReference type="AlphaFoldDB" id="S4Y5M7"/>
<dbReference type="PANTHER" id="PTHR33745:SF3">
    <property type="entry name" value="RSBT CO-ANTAGONIST PROTEIN RSBRC"/>
    <property type="match status" value="1"/>
</dbReference>
<dbReference type="InterPro" id="IPR036513">
    <property type="entry name" value="STAS_dom_sf"/>
</dbReference>
<dbReference type="Gene3D" id="3.30.750.24">
    <property type="entry name" value="STAS domain"/>
    <property type="match status" value="1"/>
</dbReference>
<accession>S4Y5M7</accession>
<dbReference type="STRING" id="1254432.SCE1572_39845"/>
<keyword evidence="1" id="KW-0597">Phosphoprotein</keyword>
<proteinExistence type="predicted"/>
<evidence type="ECO:0000313" key="3">
    <source>
        <dbReference type="Proteomes" id="UP000014803"/>
    </source>
</evidence>
<dbReference type="PANTHER" id="PTHR33745">
    <property type="entry name" value="RSBT ANTAGONIST PROTEIN RSBS-RELATED"/>
    <property type="match status" value="1"/>
</dbReference>
<reference evidence="2 3" key="1">
    <citation type="journal article" date="2013" name="Sci. Rep.">
        <title>Extraordinary expansion of a Sorangium cellulosum genome from an alkaline milieu.</title>
        <authorList>
            <person name="Han K."/>
            <person name="Li Z.F."/>
            <person name="Peng R."/>
            <person name="Zhu L.P."/>
            <person name="Zhou T."/>
            <person name="Wang L.G."/>
            <person name="Li S.G."/>
            <person name="Zhang X.B."/>
            <person name="Hu W."/>
            <person name="Wu Z.H."/>
            <person name="Qin N."/>
            <person name="Li Y.Z."/>
        </authorList>
    </citation>
    <scope>NUCLEOTIDE SEQUENCE [LARGE SCALE GENOMIC DNA]</scope>
    <source>
        <strain evidence="2 3">So0157-2</strain>
    </source>
</reference>
<dbReference type="PATRIC" id="fig|1254432.3.peg.9010"/>
<evidence type="ECO:0000313" key="2">
    <source>
        <dbReference type="EMBL" id="AGP40119.1"/>
    </source>
</evidence>
<protein>
    <submittedName>
        <fullName evidence="2">Uncharacterized protein</fullName>
    </submittedName>
</protein>
<dbReference type="KEGG" id="scu:SCE1572_39845"/>